<keyword evidence="2 3" id="KW-0175">Coiled coil</keyword>
<organism evidence="5 6">
    <name type="scientific">Kryptolebias marmoratus</name>
    <name type="common">Mangrove killifish</name>
    <name type="synonym">Rivulus marmoratus</name>
    <dbReference type="NCBI Taxonomy" id="37003"/>
    <lineage>
        <taxon>Eukaryota</taxon>
        <taxon>Metazoa</taxon>
        <taxon>Chordata</taxon>
        <taxon>Craniata</taxon>
        <taxon>Vertebrata</taxon>
        <taxon>Euteleostomi</taxon>
        <taxon>Actinopterygii</taxon>
        <taxon>Neopterygii</taxon>
        <taxon>Teleostei</taxon>
        <taxon>Neoteleostei</taxon>
        <taxon>Acanthomorphata</taxon>
        <taxon>Ovalentaria</taxon>
        <taxon>Atherinomorphae</taxon>
        <taxon>Cyprinodontiformes</taxon>
        <taxon>Rivulidae</taxon>
        <taxon>Kryptolebias</taxon>
    </lineage>
</organism>
<dbReference type="GO" id="GO:0005200">
    <property type="term" value="F:structural constituent of cytoskeleton"/>
    <property type="evidence" value="ECO:0007669"/>
    <property type="project" value="TreeGrafter"/>
</dbReference>
<keyword evidence="6" id="KW-1185">Reference proteome</keyword>
<reference evidence="5" key="2">
    <citation type="submission" date="2025-09" db="UniProtKB">
        <authorList>
            <consortium name="Ensembl"/>
        </authorList>
    </citation>
    <scope>IDENTIFICATION</scope>
</reference>
<dbReference type="CTD" id="798092"/>
<proteinExistence type="predicted"/>
<dbReference type="Gene3D" id="1.20.5.170">
    <property type="match status" value="1"/>
</dbReference>
<dbReference type="Proteomes" id="UP000264800">
    <property type="component" value="Unplaced"/>
</dbReference>
<evidence type="ECO:0000259" key="4">
    <source>
        <dbReference type="SMART" id="SM01391"/>
    </source>
</evidence>
<dbReference type="GeneTree" id="ENSGT00940000174555"/>
<dbReference type="Ensembl" id="ENSKMAT00000000987.1">
    <property type="protein sequence ID" value="ENSKMAP00000000956.1"/>
    <property type="gene ID" value="ENSKMAG00000000777.1"/>
</dbReference>
<dbReference type="SUPFAM" id="SSF64593">
    <property type="entry name" value="Intermediate filament protein, coiled coil region"/>
    <property type="match status" value="1"/>
</dbReference>
<evidence type="ECO:0000256" key="3">
    <source>
        <dbReference type="SAM" id="Coils"/>
    </source>
</evidence>
<dbReference type="RefSeq" id="XP_017263818.1">
    <property type="nucleotide sequence ID" value="XM_017408329.3"/>
</dbReference>
<dbReference type="GeneID" id="108231335"/>
<dbReference type="PANTHER" id="PTHR45652">
    <property type="entry name" value="GLIAL FIBRILLARY ACIDIC PROTEIN"/>
    <property type="match status" value="1"/>
</dbReference>
<dbReference type="OrthoDB" id="8925521at2759"/>
<dbReference type="GO" id="GO:0045109">
    <property type="term" value="P:intermediate filament organization"/>
    <property type="evidence" value="ECO:0007669"/>
    <property type="project" value="TreeGrafter"/>
</dbReference>
<feature type="domain" description="IF rod" evidence="4">
    <location>
        <begin position="67"/>
        <end position="382"/>
    </location>
</feature>
<reference evidence="5" key="1">
    <citation type="submission" date="2025-08" db="UniProtKB">
        <authorList>
            <consortium name="Ensembl"/>
        </authorList>
    </citation>
    <scope>IDENTIFICATION</scope>
</reference>
<dbReference type="SMART" id="SM01391">
    <property type="entry name" value="Filament"/>
    <property type="match status" value="1"/>
</dbReference>
<dbReference type="PANTHER" id="PTHR45652:SF7">
    <property type="entry name" value="VIMENTIN-LIKE"/>
    <property type="match status" value="1"/>
</dbReference>
<evidence type="ECO:0000313" key="5">
    <source>
        <dbReference type="Ensembl" id="ENSKMAP00000000956.1"/>
    </source>
</evidence>
<dbReference type="Pfam" id="PF00038">
    <property type="entry name" value="Filament"/>
    <property type="match status" value="1"/>
</dbReference>
<name>A0A3Q2ZBG4_KRYMA</name>
<dbReference type="KEGG" id="kmr:108231335"/>
<evidence type="ECO:0000313" key="6">
    <source>
        <dbReference type="Proteomes" id="UP000264800"/>
    </source>
</evidence>
<dbReference type="GO" id="GO:0005882">
    <property type="term" value="C:intermediate filament"/>
    <property type="evidence" value="ECO:0007669"/>
    <property type="project" value="UniProtKB-KW"/>
</dbReference>
<accession>A0A3Q2ZBG4</accession>
<protein>
    <submittedName>
        <fullName evidence="5">Peripherin-like</fullName>
    </submittedName>
</protein>
<dbReference type="InterPro" id="IPR050405">
    <property type="entry name" value="Intermediate_filament"/>
</dbReference>
<dbReference type="OMA" id="MKEQCED"/>
<sequence>MAVLRVSSYRKMFEDDRWGGNGGSSVPFAGQYRASVRGAGFDRCGCEQLNFEAAEALNKEGLRRFVQERTAIAALNDRLVKLIELAHCYEEENEYLEHQIAEKLSSKPVSSSVTSAAEIPDYSLDAVVEKLRKQKDEILHDKEELKEELERLLKDYETAAHQRLLIQQDQQDVSEEVDAVTAECLALREQVGVYEEQLANMEAQHKTEAESLLKPDERTLNAAVMRFGSPDITPALDVKEYYCQLAESLQFECSASSSAVARKGDGKKLEVGGASGSKVKDLPEINDVREMKTLISELQKELAELEKCNEELEGEVEMKMAAYVDEVEELECTIDEIKQQEVDLEAQMEEQCEENKKLLNQKMARDMEIAAYRSLVEEEERLCSL</sequence>
<keyword evidence="1" id="KW-0403">Intermediate filament</keyword>
<evidence type="ECO:0000256" key="2">
    <source>
        <dbReference type="ARBA" id="ARBA00023054"/>
    </source>
</evidence>
<feature type="coiled-coil region" evidence="3">
    <location>
        <begin position="128"/>
        <end position="204"/>
    </location>
</feature>
<dbReference type="AlphaFoldDB" id="A0A3Q2ZBG4"/>
<feature type="coiled-coil region" evidence="3">
    <location>
        <begin position="288"/>
        <end position="361"/>
    </location>
</feature>
<dbReference type="InterPro" id="IPR039008">
    <property type="entry name" value="IF_rod_dom"/>
</dbReference>
<evidence type="ECO:0000256" key="1">
    <source>
        <dbReference type="ARBA" id="ARBA00022754"/>
    </source>
</evidence>
<dbReference type="STRING" id="37003.ENSKMAP00000000956"/>
<dbReference type="GO" id="GO:0005737">
    <property type="term" value="C:cytoplasm"/>
    <property type="evidence" value="ECO:0007669"/>
    <property type="project" value="TreeGrafter"/>
</dbReference>